<dbReference type="InterPro" id="IPR029063">
    <property type="entry name" value="SAM-dependent_MTases_sf"/>
</dbReference>
<dbReference type="AlphaFoldDB" id="A0A9Q3URW0"/>
<dbReference type="SMART" id="SM00138">
    <property type="entry name" value="MeTrc"/>
    <property type="match status" value="1"/>
</dbReference>
<dbReference type="SUPFAM" id="SSF47757">
    <property type="entry name" value="Chemotaxis receptor methyltransferase CheR, N-terminal domain"/>
    <property type="match status" value="1"/>
</dbReference>
<protein>
    <submittedName>
        <fullName evidence="2">Protein-glutamate O-methyltransferase CheR</fullName>
    </submittedName>
</protein>
<comment type="caution">
    <text evidence="2">The sequence shown here is derived from an EMBL/GenBank/DDBJ whole genome shotgun (WGS) entry which is preliminary data.</text>
</comment>
<dbReference type="PROSITE" id="PS50123">
    <property type="entry name" value="CHER"/>
    <property type="match status" value="1"/>
</dbReference>
<dbReference type="InterPro" id="IPR050903">
    <property type="entry name" value="Bact_Chemotaxis_MeTrfase"/>
</dbReference>
<evidence type="ECO:0000313" key="3">
    <source>
        <dbReference type="Proteomes" id="UP001108027"/>
    </source>
</evidence>
<dbReference type="Proteomes" id="UP001108027">
    <property type="component" value="Unassembled WGS sequence"/>
</dbReference>
<evidence type="ECO:0000313" key="2">
    <source>
        <dbReference type="EMBL" id="MCC4310312.1"/>
    </source>
</evidence>
<dbReference type="InterPro" id="IPR000780">
    <property type="entry name" value="CheR_MeTrfase"/>
</dbReference>
<dbReference type="SUPFAM" id="SSF53335">
    <property type="entry name" value="S-adenosyl-L-methionine-dependent methyltransferases"/>
    <property type="match status" value="1"/>
</dbReference>
<keyword evidence="3" id="KW-1185">Reference proteome</keyword>
<dbReference type="EMBL" id="JAJGNA010000034">
    <property type="protein sequence ID" value="MCC4310312.1"/>
    <property type="molecule type" value="Genomic_DNA"/>
</dbReference>
<evidence type="ECO:0000259" key="1">
    <source>
        <dbReference type="PROSITE" id="PS50123"/>
    </source>
</evidence>
<accession>A0A9Q3URW0</accession>
<reference evidence="2" key="1">
    <citation type="submission" date="2021-10" db="EMBL/GenBank/DDBJ databases">
        <title>The diversity and Nitrogen Metabolism of Culturable Nitrate-Utilizing Bacteria Within the Oxygen Minimum Zone of the Changjiang (Yangtze River)Estuary.</title>
        <authorList>
            <person name="Zhang D."/>
            <person name="Zheng J."/>
            <person name="Liu S."/>
            <person name="He W."/>
        </authorList>
    </citation>
    <scope>NUCLEOTIDE SEQUENCE</scope>
    <source>
        <strain evidence="2">FXH-223</strain>
    </source>
</reference>
<organism evidence="2 3">
    <name type="scientific">Alloalcanivorax marinus</name>
    <dbReference type="NCBI Taxonomy" id="1177169"/>
    <lineage>
        <taxon>Bacteria</taxon>
        <taxon>Pseudomonadati</taxon>
        <taxon>Pseudomonadota</taxon>
        <taxon>Gammaproteobacteria</taxon>
        <taxon>Oceanospirillales</taxon>
        <taxon>Alcanivoracaceae</taxon>
        <taxon>Alloalcanivorax</taxon>
    </lineage>
</organism>
<dbReference type="PANTHER" id="PTHR24422">
    <property type="entry name" value="CHEMOTAXIS PROTEIN METHYLTRANSFERASE"/>
    <property type="match status" value="1"/>
</dbReference>
<proteinExistence type="predicted"/>
<dbReference type="GO" id="GO:0008757">
    <property type="term" value="F:S-adenosylmethionine-dependent methyltransferase activity"/>
    <property type="evidence" value="ECO:0007669"/>
    <property type="project" value="InterPro"/>
</dbReference>
<dbReference type="Gene3D" id="3.40.50.150">
    <property type="entry name" value="Vaccinia Virus protein VP39"/>
    <property type="match status" value="1"/>
</dbReference>
<dbReference type="Pfam" id="PF03705">
    <property type="entry name" value="CheR_N"/>
    <property type="match status" value="1"/>
</dbReference>
<sequence length="293" mass="34097">MNGDPAVDADPPITDDQVHLEDIEIRLLLEAIYQLYGYDFRSYSQASIRRRVMHRLTLSGFATVLQMTDRVLRDRAFFVTLLNDLTINVTEMYRDPEFYKTFREEVVPVLKTFPFIKIWHAGCATGEEIYSMAILLEEEGLYDRAMLYATDIDKNVLAAARKGIYPIHAFKQYADNYRRAGGRRSLSDYATARYDSVIMEQRLKRNIVFADHDLATDQVFGEMHVILCRNVLIYFDRSLQQRVFRLFGDSLDLGGFLCLGTKESLRFSGDEEAFEVVNKPMRIFRKRQPRHNA</sequence>
<dbReference type="InterPro" id="IPR022642">
    <property type="entry name" value="CheR_C"/>
</dbReference>
<dbReference type="InterPro" id="IPR022641">
    <property type="entry name" value="CheR_N"/>
</dbReference>
<gene>
    <name evidence="2" type="ORF">LL252_17225</name>
</gene>
<name>A0A9Q3URW0_9GAMM</name>
<dbReference type="PRINTS" id="PR00996">
    <property type="entry name" value="CHERMTFRASE"/>
</dbReference>
<feature type="domain" description="CheR-type methyltransferase" evidence="1">
    <location>
        <begin position="13"/>
        <end position="287"/>
    </location>
</feature>
<dbReference type="PANTHER" id="PTHR24422:SF8">
    <property type="entry name" value="CHEMOTAXIS PROTEIN"/>
    <property type="match status" value="1"/>
</dbReference>
<dbReference type="Pfam" id="PF01739">
    <property type="entry name" value="CheR"/>
    <property type="match status" value="1"/>
</dbReference>
<dbReference type="RefSeq" id="WP_228234972.1">
    <property type="nucleotide sequence ID" value="NZ_JAJGNA010000034.1"/>
</dbReference>